<sequence length="360" mass="38550">MAIGMLALAGCSAQTASADGADLEGLGLSAEIEEQLVALYDAAIESGDTEVMIYAGHHDEFVPLYEAFEERFPGLSISTGSYVGAELTSTLEAERETGKHLVSVLSNPNGDRYVEQGFAEPYEVLTYSDNPALDGLVDPAQLTDEEHNYYSPWALMFNFSYNTELIDADELPQSWAELADPEWAGKLTFMNPSTPGGTQTVLTQLLFSGVIDESELAAIAGNAKAVATDQLALQGISAGEFPVQPLAATTSILNAAESGAPVESFFLPEDNVVSTEKWMLTAGAPSPDAAKLFLNYLHTLDGQQQAMAIGNFPTNQDPSLESPHGWPALQDAGILPLKAQSELRPAIEEYTPLYQSTFAE</sequence>
<protein>
    <submittedName>
        <fullName evidence="2">Extracellular solute-binding protein</fullName>
    </submittedName>
</protein>
<evidence type="ECO:0000256" key="1">
    <source>
        <dbReference type="ARBA" id="ARBA00022729"/>
    </source>
</evidence>
<organism evidence="2 3">
    <name type="scientific">Leucobacter allii</name>
    <dbReference type="NCBI Taxonomy" id="2932247"/>
    <lineage>
        <taxon>Bacteria</taxon>
        <taxon>Bacillati</taxon>
        <taxon>Actinomycetota</taxon>
        <taxon>Actinomycetes</taxon>
        <taxon>Micrococcales</taxon>
        <taxon>Microbacteriaceae</taxon>
        <taxon>Leucobacter</taxon>
    </lineage>
</organism>
<proteinExistence type="predicted"/>
<evidence type="ECO:0000313" key="3">
    <source>
        <dbReference type="Proteomes" id="UP000831786"/>
    </source>
</evidence>
<dbReference type="RefSeq" id="WP_244727690.1">
    <property type="nucleotide sequence ID" value="NZ_CP095045.1"/>
</dbReference>
<dbReference type="SUPFAM" id="SSF53850">
    <property type="entry name" value="Periplasmic binding protein-like II"/>
    <property type="match status" value="1"/>
</dbReference>
<dbReference type="EMBL" id="CP095045">
    <property type="protein sequence ID" value="UOQ57097.1"/>
    <property type="molecule type" value="Genomic_DNA"/>
</dbReference>
<keyword evidence="1" id="KW-0732">Signal</keyword>
<keyword evidence="3" id="KW-1185">Reference proteome</keyword>
<name>A0ABY4FLE6_9MICO</name>
<dbReference type="Pfam" id="PF13343">
    <property type="entry name" value="SBP_bac_6"/>
    <property type="match status" value="1"/>
</dbReference>
<reference evidence="2 3" key="1">
    <citation type="submission" date="2022-04" db="EMBL/GenBank/DDBJ databases">
        <title>Leucobacter sp. isolated from rhizosphere of garlic.</title>
        <authorList>
            <person name="Won M."/>
            <person name="Lee C.-M."/>
            <person name="Woen H.-Y."/>
            <person name="Kwon S.-W."/>
        </authorList>
    </citation>
    <scope>NUCLEOTIDE SEQUENCE [LARGE SCALE GENOMIC DNA]</scope>
    <source>
        <strain evidence="2 3">H21R-40</strain>
    </source>
</reference>
<dbReference type="Gene3D" id="3.40.190.10">
    <property type="entry name" value="Periplasmic binding protein-like II"/>
    <property type="match status" value="2"/>
</dbReference>
<evidence type="ECO:0000313" key="2">
    <source>
        <dbReference type="EMBL" id="UOQ57097.1"/>
    </source>
</evidence>
<dbReference type="Proteomes" id="UP000831786">
    <property type="component" value="Chromosome"/>
</dbReference>
<dbReference type="PANTHER" id="PTHR30006">
    <property type="entry name" value="THIAMINE-BINDING PERIPLASMIC PROTEIN-RELATED"/>
    <property type="match status" value="1"/>
</dbReference>
<accession>A0ABY4FLE6</accession>
<gene>
    <name evidence="2" type="ORF">MUN78_15800</name>
</gene>